<dbReference type="PANTHER" id="PTHR35446">
    <property type="entry name" value="SI:CH211-175M2.5"/>
    <property type="match status" value="1"/>
</dbReference>
<dbReference type="SUPFAM" id="SSF69118">
    <property type="entry name" value="AhpD-like"/>
    <property type="match status" value="1"/>
</dbReference>
<sequence length="178" mass="19256">MFALLDPATTTGQAGDLLAQTQKQLGRTPNLYRAMANSPAALAGYLAFRDQLQHGVLDVRMRERIALLTAQLNHCDYCVAAHVFRGQKIGMSADDLNDTRHGRSTDPRIHAALTFVAAQLNGRGHAEAAARDALFAQGWSEAEAGEIVAHVALNVLSNYFKQLAEPALDFPVPPDLLP</sequence>
<dbReference type="NCBIfam" id="TIGR00778">
    <property type="entry name" value="ahpD_dom"/>
    <property type="match status" value="1"/>
</dbReference>
<dbReference type="PANTHER" id="PTHR35446:SF3">
    <property type="entry name" value="CMD DOMAIN-CONTAINING PROTEIN"/>
    <property type="match status" value="1"/>
</dbReference>
<dbReference type="GO" id="GO:0051920">
    <property type="term" value="F:peroxiredoxin activity"/>
    <property type="evidence" value="ECO:0007669"/>
    <property type="project" value="InterPro"/>
</dbReference>
<organism evidence="2 3">
    <name type="scientific">Andreprevotia lacus DSM 23236</name>
    <dbReference type="NCBI Taxonomy" id="1121001"/>
    <lineage>
        <taxon>Bacteria</taxon>
        <taxon>Pseudomonadati</taxon>
        <taxon>Pseudomonadota</taxon>
        <taxon>Betaproteobacteria</taxon>
        <taxon>Neisseriales</taxon>
        <taxon>Chitinibacteraceae</taxon>
        <taxon>Andreprevotia</taxon>
    </lineage>
</organism>
<evidence type="ECO:0000313" key="2">
    <source>
        <dbReference type="EMBL" id="SMC26814.1"/>
    </source>
</evidence>
<keyword evidence="3" id="KW-1185">Reference proteome</keyword>
<dbReference type="InterPro" id="IPR004675">
    <property type="entry name" value="AhpD_core"/>
</dbReference>
<dbReference type="RefSeq" id="WP_084091239.1">
    <property type="nucleotide sequence ID" value="NZ_FWXD01000015.1"/>
</dbReference>
<evidence type="ECO:0000313" key="3">
    <source>
        <dbReference type="Proteomes" id="UP000192761"/>
    </source>
</evidence>
<dbReference type="OrthoDB" id="3667834at2"/>
<dbReference type="EMBL" id="FWXD01000015">
    <property type="protein sequence ID" value="SMC26814.1"/>
    <property type="molecule type" value="Genomic_DNA"/>
</dbReference>
<dbReference type="Gene3D" id="1.20.1290.10">
    <property type="entry name" value="AhpD-like"/>
    <property type="match status" value="1"/>
</dbReference>
<reference evidence="2 3" key="1">
    <citation type="submission" date="2017-04" db="EMBL/GenBank/DDBJ databases">
        <authorList>
            <person name="Afonso C.L."/>
            <person name="Miller P.J."/>
            <person name="Scott M.A."/>
            <person name="Spackman E."/>
            <person name="Goraichik I."/>
            <person name="Dimitrov K.M."/>
            <person name="Suarez D.L."/>
            <person name="Swayne D.E."/>
        </authorList>
    </citation>
    <scope>NUCLEOTIDE SEQUENCE [LARGE SCALE GENOMIC DNA]</scope>
    <source>
        <strain evidence="2 3">DSM 23236</strain>
    </source>
</reference>
<dbReference type="InterPro" id="IPR029032">
    <property type="entry name" value="AhpD-like"/>
</dbReference>
<gene>
    <name evidence="2" type="ORF">SAMN02745857_02601</name>
</gene>
<proteinExistence type="predicted"/>
<dbReference type="AlphaFoldDB" id="A0A1W1XSH6"/>
<accession>A0A1W1XSH6</accession>
<keyword evidence="2" id="KW-0560">Oxidoreductase</keyword>
<dbReference type="InterPro" id="IPR003779">
    <property type="entry name" value="CMD-like"/>
</dbReference>
<keyword evidence="2" id="KW-0575">Peroxidase</keyword>
<feature type="domain" description="Carboxymuconolactone decarboxylase-like" evidence="1">
    <location>
        <begin position="39"/>
        <end position="101"/>
    </location>
</feature>
<name>A0A1W1XSH6_9NEIS</name>
<protein>
    <submittedName>
        <fullName evidence="2">Alkylhydroperoxidase AhpD family core domain-containing protein</fullName>
    </submittedName>
</protein>
<dbReference type="Proteomes" id="UP000192761">
    <property type="component" value="Unassembled WGS sequence"/>
</dbReference>
<evidence type="ECO:0000259" key="1">
    <source>
        <dbReference type="Pfam" id="PF02627"/>
    </source>
</evidence>
<dbReference type="STRING" id="1121001.SAMN02745857_02601"/>
<dbReference type="Pfam" id="PF02627">
    <property type="entry name" value="CMD"/>
    <property type="match status" value="1"/>
</dbReference>